<sequence length="254" mass="28086">MGVELWLSASLLPFVAILLLLGLGCNKILLNLVLLLGCLGLLRGECNQLCRGRLFVEQDIAKVLDEFLAKEWLRDGGSSWQDEARDLLRSGVLARPSDLDLLVTIKCGTVDEAKLHAGDGLGNQSEFRDHLACDKVLLGSGVEHDADCAVSPLLGVPDTHPLGKLVTARLTEPGSLVSFMLLSLLSLLPLFFLLQLLKDDLFLDGRDVVVESRTKEQGVLDIDLLLLEKEKVFGSDFRRWNIPRHGMRRREVDP</sequence>
<dbReference type="AlphaFoldDB" id="A0AAE0K049"/>
<name>A0AAE0K049_9PEZI</name>
<reference evidence="2" key="2">
    <citation type="submission" date="2023-06" db="EMBL/GenBank/DDBJ databases">
        <authorList>
            <consortium name="Lawrence Berkeley National Laboratory"/>
            <person name="Haridas S."/>
            <person name="Hensen N."/>
            <person name="Bonometti L."/>
            <person name="Westerberg I."/>
            <person name="Brannstrom I.O."/>
            <person name="Guillou S."/>
            <person name="Cros-Aarteil S."/>
            <person name="Calhoun S."/>
            <person name="Kuo A."/>
            <person name="Mondo S."/>
            <person name="Pangilinan J."/>
            <person name="Riley R."/>
            <person name="LaButti K."/>
            <person name="Andreopoulos B."/>
            <person name="Lipzen A."/>
            <person name="Chen C."/>
            <person name="Yanf M."/>
            <person name="Daum C."/>
            <person name="Ng V."/>
            <person name="Clum A."/>
            <person name="Steindorff A."/>
            <person name="Ohm R."/>
            <person name="Martin F."/>
            <person name="Silar P."/>
            <person name="Natvig D."/>
            <person name="Lalanne C."/>
            <person name="Gautier V."/>
            <person name="Ament-velasquez S.L."/>
            <person name="Kruys A."/>
            <person name="Hutchinson M.I."/>
            <person name="Powell A.J."/>
            <person name="Barry K."/>
            <person name="Miller A.N."/>
            <person name="Grigoriev I.V."/>
            <person name="Debuchy R."/>
            <person name="Gladieux P."/>
            <person name="Thoren M.H."/>
            <person name="Johannesson H."/>
        </authorList>
    </citation>
    <scope>NUCLEOTIDE SEQUENCE</scope>
    <source>
        <strain evidence="2">CBS 232.78</strain>
    </source>
</reference>
<proteinExistence type="predicted"/>
<comment type="caution">
    <text evidence="2">The sequence shown here is derived from an EMBL/GenBank/DDBJ whole genome shotgun (WGS) entry which is preliminary data.</text>
</comment>
<gene>
    <name evidence="2" type="ORF">B0H63DRAFT_489439</name>
</gene>
<feature type="transmembrane region" description="Helical" evidence="1">
    <location>
        <begin position="176"/>
        <end position="197"/>
    </location>
</feature>
<evidence type="ECO:0000313" key="3">
    <source>
        <dbReference type="Proteomes" id="UP001285441"/>
    </source>
</evidence>
<dbReference type="Proteomes" id="UP001285441">
    <property type="component" value="Unassembled WGS sequence"/>
</dbReference>
<reference evidence="2" key="1">
    <citation type="journal article" date="2023" name="Mol. Phylogenet. Evol.">
        <title>Genome-scale phylogeny and comparative genomics of the fungal order Sordariales.</title>
        <authorList>
            <person name="Hensen N."/>
            <person name="Bonometti L."/>
            <person name="Westerberg I."/>
            <person name="Brannstrom I.O."/>
            <person name="Guillou S."/>
            <person name="Cros-Aarteil S."/>
            <person name="Calhoun S."/>
            <person name="Haridas S."/>
            <person name="Kuo A."/>
            <person name="Mondo S."/>
            <person name="Pangilinan J."/>
            <person name="Riley R."/>
            <person name="LaButti K."/>
            <person name="Andreopoulos B."/>
            <person name="Lipzen A."/>
            <person name="Chen C."/>
            <person name="Yan M."/>
            <person name="Daum C."/>
            <person name="Ng V."/>
            <person name="Clum A."/>
            <person name="Steindorff A."/>
            <person name="Ohm R.A."/>
            <person name="Martin F."/>
            <person name="Silar P."/>
            <person name="Natvig D.O."/>
            <person name="Lalanne C."/>
            <person name="Gautier V."/>
            <person name="Ament-Velasquez S.L."/>
            <person name="Kruys A."/>
            <person name="Hutchinson M.I."/>
            <person name="Powell A.J."/>
            <person name="Barry K."/>
            <person name="Miller A.N."/>
            <person name="Grigoriev I.V."/>
            <person name="Debuchy R."/>
            <person name="Gladieux P."/>
            <person name="Hiltunen Thoren M."/>
            <person name="Johannesson H."/>
        </authorList>
    </citation>
    <scope>NUCLEOTIDE SEQUENCE</scope>
    <source>
        <strain evidence="2">CBS 232.78</strain>
    </source>
</reference>
<keyword evidence="3" id="KW-1185">Reference proteome</keyword>
<dbReference type="EMBL" id="JAULSW010000011">
    <property type="protein sequence ID" value="KAK3367583.1"/>
    <property type="molecule type" value="Genomic_DNA"/>
</dbReference>
<keyword evidence="1" id="KW-0812">Transmembrane</keyword>
<keyword evidence="1" id="KW-0472">Membrane</keyword>
<feature type="transmembrane region" description="Helical" evidence="1">
    <location>
        <begin position="12"/>
        <end position="42"/>
    </location>
</feature>
<evidence type="ECO:0000313" key="2">
    <source>
        <dbReference type="EMBL" id="KAK3367583.1"/>
    </source>
</evidence>
<organism evidence="2 3">
    <name type="scientific">Podospora didyma</name>
    <dbReference type="NCBI Taxonomy" id="330526"/>
    <lineage>
        <taxon>Eukaryota</taxon>
        <taxon>Fungi</taxon>
        <taxon>Dikarya</taxon>
        <taxon>Ascomycota</taxon>
        <taxon>Pezizomycotina</taxon>
        <taxon>Sordariomycetes</taxon>
        <taxon>Sordariomycetidae</taxon>
        <taxon>Sordariales</taxon>
        <taxon>Podosporaceae</taxon>
        <taxon>Podospora</taxon>
    </lineage>
</organism>
<accession>A0AAE0K049</accession>
<evidence type="ECO:0000256" key="1">
    <source>
        <dbReference type="SAM" id="Phobius"/>
    </source>
</evidence>
<protein>
    <submittedName>
        <fullName evidence="2">Uncharacterized protein</fullName>
    </submittedName>
</protein>
<keyword evidence="1" id="KW-1133">Transmembrane helix</keyword>